<evidence type="ECO:0000256" key="13">
    <source>
        <dbReference type="ARBA" id="ARBA00072283"/>
    </source>
</evidence>
<dbReference type="GO" id="GO:0004613">
    <property type="term" value="F:phosphoenolpyruvate carboxykinase (GTP) activity"/>
    <property type="evidence" value="ECO:0007669"/>
    <property type="project" value="UniProtKB-EC"/>
</dbReference>
<evidence type="ECO:0000256" key="10">
    <source>
        <dbReference type="ARBA" id="ARBA00023239"/>
    </source>
</evidence>
<reference evidence="16" key="1">
    <citation type="journal article" date="2023" name="bioRxiv">
        <title>Scaffold-level genome assemblies of two parasitoid biocontrol wasps reveal the parthenogenesis mechanism and an associated novel virus.</title>
        <authorList>
            <person name="Inwood S."/>
            <person name="Skelly J."/>
            <person name="Guhlin J."/>
            <person name="Harrop T."/>
            <person name="Goldson S."/>
            <person name="Dearden P."/>
        </authorList>
    </citation>
    <scope>NUCLEOTIDE SEQUENCE</scope>
    <source>
        <strain evidence="16">Irish</strain>
        <tissue evidence="16">Whole body</tissue>
    </source>
</reference>
<evidence type="ECO:0000256" key="9">
    <source>
        <dbReference type="ARBA" id="ARBA00023211"/>
    </source>
</evidence>
<evidence type="ECO:0000313" key="17">
    <source>
        <dbReference type="Proteomes" id="UP001168990"/>
    </source>
</evidence>
<keyword evidence="9" id="KW-0464">Manganese</keyword>
<dbReference type="SUPFAM" id="SSF53795">
    <property type="entry name" value="PEP carboxykinase-like"/>
    <property type="match status" value="1"/>
</dbReference>
<dbReference type="GO" id="GO:0006094">
    <property type="term" value="P:gluconeogenesis"/>
    <property type="evidence" value="ECO:0007669"/>
    <property type="project" value="InterPro"/>
</dbReference>
<evidence type="ECO:0000256" key="6">
    <source>
        <dbReference type="ARBA" id="ARBA00022741"/>
    </source>
</evidence>
<dbReference type="InterPro" id="IPR018091">
    <property type="entry name" value="PEP_carboxykin_GTP_CS"/>
</dbReference>
<dbReference type="EMBL" id="JAQQBS010000001">
    <property type="protein sequence ID" value="KAK0177928.1"/>
    <property type="molecule type" value="Genomic_DNA"/>
</dbReference>
<dbReference type="GO" id="GO:0006107">
    <property type="term" value="P:oxaloacetate metabolic process"/>
    <property type="evidence" value="ECO:0007669"/>
    <property type="project" value="TreeGrafter"/>
</dbReference>
<feature type="domain" description="Phosphoenolpyruvate carboxykinase GTP-utilising N-terminal" evidence="15">
    <location>
        <begin position="145"/>
        <end position="373"/>
    </location>
</feature>
<dbReference type="InterPro" id="IPR008210">
    <property type="entry name" value="PEP_carboxykinase_N"/>
</dbReference>
<evidence type="ECO:0000256" key="8">
    <source>
        <dbReference type="ARBA" id="ARBA00023134"/>
    </source>
</evidence>
<evidence type="ECO:0000256" key="3">
    <source>
        <dbReference type="ARBA" id="ARBA00011245"/>
    </source>
</evidence>
<protein>
    <recommendedName>
        <fullName evidence="13">Phosphoenolpyruvate carboxykinase [GTP]</fullName>
        <ecNumber evidence="4">4.1.1.32</ecNumber>
    </recommendedName>
</protein>
<comment type="caution">
    <text evidence="16">The sequence shown here is derived from an EMBL/GenBank/DDBJ whole genome shotgun (WGS) entry which is preliminary data.</text>
</comment>
<dbReference type="InterPro" id="IPR008209">
    <property type="entry name" value="PEP_carboxykinase_GTP"/>
</dbReference>
<dbReference type="PANTHER" id="PTHR11561:SF0">
    <property type="entry name" value="PHOSPHOENOLPYRUVATE CARBOXYKINASE [GTP]-RELATED"/>
    <property type="match status" value="1"/>
</dbReference>
<evidence type="ECO:0000256" key="2">
    <source>
        <dbReference type="ARBA" id="ARBA00005796"/>
    </source>
</evidence>
<evidence type="ECO:0000313" key="16">
    <source>
        <dbReference type="EMBL" id="KAK0177928.1"/>
    </source>
</evidence>
<comment type="subunit">
    <text evidence="3">Monomer.</text>
</comment>
<dbReference type="EC" id="4.1.1.32" evidence="4"/>
<keyword evidence="7" id="KW-0210">Decarboxylase</keyword>
<dbReference type="PROSITE" id="PS00505">
    <property type="entry name" value="PEPCK_GTP"/>
    <property type="match status" value="1"/>
</dbReference>
<reference evidence="16" key="2">
    <citation type="submission" date="2023-03" db="EMBL/GenBank/DDBJ databases">
        <authorList>
            <person name="Inwood S.N."/>
            <person name="Skelly J.G."/>
            <person name="Guhlin J."/>
            <person name="Harrop T.W.R."/>
            <person name="Goldson S.G."/>
            <person name="Dearden P.K."/>
        </authorList>
    </citation>
    <scope>NUCLEOTIDE SEQUENCE</scope>
    <source>
        <strain evidence="16">Irish</strain>
        <tissue evidence="16">Whole body</tissue>
    </source>
</reference>
<dbReference type="GO" id="GO:0005829">
    <property type="term" value="C:cytosol"/>
    <property type="evidence" value="ECO:0007669"/>
    <property type="project" value="TreeGrafter"/>
</dbReference>
<dbReference type="FunFam" id="3.40.449.10:FF:000003">
    <property type="entry name" value="Phosphoenolpyruvate carboxykinase, cytosolic [GTP]"/>
    <property type="match status" value="1"/>
</dbReference>
<dbReference type="HAMAP" id="MF_00452">
    <property type="entry name" value="PEPCK_GTP"/>
    <property type="match status" value="1"/>
</dbReference>
<proteinExistence type="inferred from homology"/>
<dbReference type="GO" id="GO:0042594">
    <property type="term" value="P:response to starvation"/>
    <property type="evidence" value="ECO:0007669"/>
    <property type="project" value="TreeGrafter"/>
</dbReference>
<evidence type="ECO:0000256" key="11">
    <source>
        <dbReference type="ARBA" id="ARBA00051400"/>
    </source>
</evidence>
<dbReference type="Gene3D" id="3.90.228.20">
    <property type="match status" value="1"/>
</dbReference>
<dbReference type="InterPro" id="IPR013035">
    <property type="entry name" value="PEP_carboxykinase_C"/>
</dbReference>
<keyword evidence="8" id="KW-0342">GTP-binding</keyword>
<gene>
    <name evidence="16" type="ORF">PV328_001925</name>
</gene>
<keyword evidence="10" id="KW-0456">Lyase</keyword>
<dbReference type="Gene3D" id="2.170.8.10">
    <property type="entry name" value="Phosphoenolpyruvate Carboxykinase, domain 2"/>
    <property type="match status" value="1"/>
</dbReference>
<dbReference type="SUPFAM" id="SSF68923">
    <property type="entry name" value="PEP carboxykinase N-terminal domain"/>
    <property type="match status" value="1"/>
</dbReference>
<keyword evidence="17" id="KW-1185">Reference proteome</keyword>
<dbReference type="GO" id="GO:0071333">
    <property type="term" value="P:cellular response to glucose stimulus"/>
    <property type="evidence" value="ECO:0007669"/>
    <property type="project" value="TreeGrafter"/>
</dbReference>
<feature type="domain" description="Phosphoenolpyruvate carboxykinase C-terminal P-loop" evidence="14">
    <location>
        <begin position="377"/>
        <end position="734"/>
    </location>
</feature>
<evidence type="ECO:0000256" key="12">
    <source>
        <dbReference type="ARBA" id="ARBA00058806"/>
    </source>
</evidence>
<organism evidence="16 17">
    <name type="scientific">Microctonus aethiopoides</name>
    <dbReference type="NCBI Taxonomy" id="144406"/>
    <lineage>
        <taxon>Eukaryota</taxon>
        <taxon>Metazoa</taxon>
        <taxon>Ecdysozoa</taxon>
        <taxon>Arthropoda</taxon>
        <taxon>Hexapoda</taxon>
        <taxon>Insecta</taxon>
        <taxon>Pterygota</taxon>
        <taxon>Neoptera</taxon>
        <taxon>Endopterygota</taxon>
        <taxon>Hymenoptera</taxon>
        <taxon>Apocrita</taxon>
        <taxon>Ichneumonoidea</taxon>
        <taxon>Braconidae</taxon>
        <taxon>Euphorinae</taxon>
        <taxon>Microctonus</taxon>
    </lineage>
</organism>
<accession>A0AA39FYD3</accession>
<dbReference type="AlphaFoldDB" id="A0AA39FYD3"/>
<dbReference type="PANTHER" id="PTHR11561">
    <property type="entry name" value="PHOSPHOENOLPYRUVATE CARBOXYKINASE"/>
    <property type="match status" value="1"/>
</dbReference>
<comment type="cofactor">
    <cofactor evidence="1">
        <name>Mn(2+)</name>
        <dbReference type="ChEBI" id="CHEBI:29035"/>
    </cofactor>
</comment>
<dbReference type="GO" id="GO:0046327">
    <property type="term" value="P:glycerol biosynthetic process from pyruvate"/>
    <property type="evidence" value="ECO:0007669"/>
    <property type="project" value="TreeGrafter"/>
</dbReference>
<keyword evidence="6" id="KW-0547">Nucleotide-binding</keyword>
<evidence type="ECO:0000256" key="1">
    <source>
        <dbReference type="ARBA" id="ARBA00001936"/>
    </source>
</evidence>
<dbReference type="GO" id="GO:0033993">
    <property type="term" value="P:response to lipid"/>
    <property type="evidence" value="ECO:0007669"/>
    <property type="project" value="TreeGrafter"/>
</dbReference>
<dbReference type="FunFam" id="3.90.228.20:FF:000005">
    <property type="entry name" value="Phosphoenolpyruvate carboxykinase [GTP], mitochondrial"/>
    <property type="match status" value="1"/>
</dbReference>
<dbReference type="NCBIfam" id="NF003253">
    <property type="entry name" value="PRK04210.1"/>
    <property type="match status" value="1"/>
</dbReference>
<evidence type="ECO:0000259" key="14">
    <source>
        <dbReference type="Pfam" id="PF00821"/>
    </source>
</evidence>
<comment type="function">
    <text evidence="12">Catalyzes the conversion of oxaloacetate (OAA) to phosphoenolpyruvate (PEP), the rate-limiting step in the metabolic pathway that produces glucose from lactate and other precursors derived from the citric acid cycle.</text>
</comment>
<dbReference type="GO" id="GO:0005525">
    <property type="term" value="F:GTP binding"/>
    <property type="evidence" value="ECO:0007669"/>
    <property type="project" value="UniProtKB-KW"/>
</dbReference>
<dbReference type="Gene3D" id="3.40.449.10">
    <property type="entry name" value="Phosphoenolpyruvate Carboxykinase, domain 1"/>
    <property type="match status" value="1"/>
</dbReference>
<evidence type="ECO:0000256" key="5">
    <source>
        <dbReference type="ARBA" id="ARBA00022723"/>
    </source>
</evidence>
<evidence type="ECO:0000256" key="7">
    <source>
        <dbReference type="ARBA" id="ARBA00022793"/>
    </source>
</evidence>
<dbReference type="GO" id="GO:0030145">
    <property type="term" value="F:manganese ion binding"/>
    <property type="evidence" value="ECO:0007669"/>
    <property type="project" value="TreeGrafter"/>
</dbReference>
<dbReference type="GO" id="GO:0019543">
    <property type="term" value="P:propionate catabolic process"/>
    <property type="evidence" value="ECO:0007669"/>
    <property type="project" value="TreeGrafter"/>
</dbReference>
<comment type="similarity">
    <text evidence="2">Belongs to the phosphoenolpyruvate carboxykinase [GTP] family.</text>
</comment>
<dbReference type="Proteomes" id="UP001168990">
    <property type="component" value="Unassembled WGS sequence"/>
</dbReference>
<dbReference type="Pfam" id="PF00821">
    <property type="entry name" value="PEPCK_GTP"/>
    <property type="match status" value="1"/>
</dbReference>
<sequence length="740" mass="82704">MTINSWSIARHSVIRLNGINGSLIAVGNRNLRNFSLFREQYRLKIGLNKCTRFLYRAKNQVDICGIPALNEPLRFSVFTHRVIAKYGALTIMPYGRDMFYPGMGCLMATQVAQSKSTVGDIYDNISGTQILSKRPLPLAPKVFAYIEECVKLCKPDGIYICDGSEVENTTMLELLQKSGAIKQLPKYDNCWLARTNPADVARVESRTFISTESMNETIPTPRNGVKGTLGNWISPNDMDSAILQRFPGCMKGRTMYVIPFSMGPVDSPLSKIGIEITDSPYVVCSMRIMTRIGSRVLNSLGKNDFVKCLHSVGAPSNNSNITIDKSWPCDPERTIILHKPAKNEIVSYGSGYGGNSLLGKKCFALRIGSTIAKREGWLAEHMLILGITNPKGKKRYIAAAFPSACGKTNLAMMQPTLPGFKVECVGDDIAWMRFDKQGKLRAINPENGFFGVAPGTATNTNPNAMKTIFKNTIFTNVASTSDGGVYWEGMENEIDNNVDIFDWHGNPWTKNSQSPAAHPNSRFCTPANQCPIIDPAWEDPEGVPIDAILFGGRRPEGVPLIYQARNWQHGVFIGATMRSEATAAAEHKAKVIMNDPFAMRPFFGYNFGHYLDHWLSMAKVKDAQLPKIFHVNWFRKGTDNKFLWPGFGENSRVLDWILRRIDNEDNAVDTAIGLIPKENSLNLNGIGDINVAELFRLPKEFWQREVKELREYLDNQVGDDLPQAIKDELENFEKNISKLD</sequence>
<evidence type="ECO:0000259" key="15">
    <source>
        <dbReference type="Pfam" id="PF17297"/>
    </source>
</evidence>
<dbReference type="InterPro" id="IPR035078">
    <property type="entry name" value="PEP_carboxykinase_GTP_N"/>
</dbReference>
<dbReference type="Pfam" id="PF17297">
    <property type="entry name" value="PEPCK_N"/>
    <property type="match status" value="1"/>
</dbReference>
<comment type="catalytic activity">
    <reaction evidence="11">
        <text>oxaloacetate + GTP = phosphoenolpyruvate + GDP + CO2</text>
        <dbReference type="Rhea" id="RHEA:10388"/>
        <dbReference type="ChEBI" id="CHEBI:16452"/>
        <dbReference type="ChEBI" id="CHEBI:16526"/>
        <dbReference type="ChEBI" id="CHEBI:37565"/>
        <dbReference type="ChEBI" id="CHEBI:58189"/>
        <dbReference type="ChEBI" id="CHEBI:58702"/>
        <dbReference type="EC" id="4.1.1.32"/>
    </reaction>
</comment>
<evidence type="ECO:0000256" key="4">
    <source>
        <dbReference type="ARBA" id="ARBA00012306"/>
    </source>
</evidence>
<name>A0AA39FYD3_9HYME</name>
<dbReference type="CDD" id="cd00819">
    <property type="entry name" value="PEPCK_GTP"/>
    <property type="match status" value="1"/>
</dbReference>
<keyword evidence="5" id="KW-0479">Metal-binding</keyword>
<dbReference type="InterPro" id="IPR035077">
    <property type="entry name" value="PEP_carboxykinase_GTP_C"/>
</dbReference>